<sequence>MRYITIQKSNEKVKNQDARDVTPAGIRRGRHQHGIGQKFLA</sequence>
<reference evidence="3" key="1">
    <citation type="journal article" date="2012" name="PLoS ONE">
        <title>Comparative analysis of genome sequences covering the seven cronobacter species.</title>
        <authorList>
            <person name="Joseph S."/>
            <person name="Desai P."/>
            <person name="Ji Y."/>
            <person name="Cummings C.A."/>
            <person name="Shih R."/>
            <person name="Degoricija L."/>
            <person name="Rico A."/>
            <person name="Brzoska P."/>
            <person name="Hamby S.E."/>
            <person name="Masood N."/>
            <person name="Hariri S."/>
            <person name="Sonbol H."/>
            <person name="Chuzhanova N."/>
            <person name="McClelland M."/>
            <person name="Furtado M.R."/>
            <person name="Forsythe S.J."/>
        </authorList>
    </citation>
    <scope>NUCLEOTIDE SEQUENCE [LARGE SCALE GENOMIC DNA]</scope>
    <source>
        <strain evidence="3">1210</strain>
    </source>
</reference>
<comment type="caution">
    <text evidence="2">The sequence shown here is derived from an EMBL/GenBank/DDBJ whole genome shotgun (WGS) entry which is preliminary data.</text>
</comment>
<name>A0ABP1W7K6_9ENTR</name>
<feature type="compositionally biased region" description="Basic and acidic residues" evidence="1">
    <location>
        <begin position="9"/>
        <end position="20"/>
    </location>
</feature>
<dbReference type="EMBL" id="CAKZ01000107">
    <property type="protein sequence ID" value="CCJ81529.1"/>
    <property type="molecule type" value="Genomic_DNA"/>
</dbReference>
<proteinExistence type="predicted"/>
<organism evidence="2 3">
    <name type="scientific">Cronobacter dublinensis 1210</name>
    <dbReference type="NCBI Taxonomy" id="1208656"/>
    <lineage>
        <taxon>Bacteria</taxon>
        <taxon>Pseudomonadati</taxon>
        <taxon>Pseudomonadota</taxon>
        <taxon>Gammaproteobacteria</taxon>
        <taxon>Enterobacterales</taxon>
        <taxon>Enterobacteriaceae</taxon>
        <taxon>Cronobacter</taxon>
    </lineage>
</organism>
<dbReference type="Proteomes" id="UP000009342">
    <property type="component" value="Unassembled WGS sequence"/>
</dbReference>
<evidence type="ECO:0000256" key="1">
    <source>
        <dbReference type="SAM" id="MobiDB-lite"/>
    </source>
</evidence>
<gene>
    <name evidence="2" type="ORF">BN134_2284</name>
</gene>
<accession>A0ABP1W7K6</accession>
<evidence type="ECO:0000313" key="2">
    <source>
        <dbReference type="EMBL" id="CCJ81529.1"/>
    </source>
</evidence>
<evidence type="ECO:0000313" key="3">
    <source>
        <dbReference type="Proteomes" id="UP000009342"/>
    </source>
</evidence>
<keyword evidence="3" id="KW-1185">Reference proteome</keyword>
<feature type="region of interest" description="Disordered" evidence="1">
    <location>
        <begin position="1"/>
        <end position="21"/>
    </location>
</feature>
<protein>
    <submittedName>
        <fullName evidence="2">Uncharacterized protein</fullName>
    </submittedName>
</protein>